<organism evidence="2 3">
    <name type="scientific">Trichoderma harzianum</name>
    <name type="common">Hypocrea lixii</name>
    <dbReference type="NCBI Taxonomy" id="5544"/>
    <lineage>
        <taxon>Eukaryota</taxon>
        <taxon>Fungi</taxon>
        <taxon>Dikarya</taxon>
        <taxon>Ascomycota</taxon>
        <taxon>Pezizomycotina</taxon>
        <taxon>Sordariomycetes</taxon>
        <taxon>Hypocreomycetidae</taxon>
        <taxon>Hypocreales</taxon>
        <taxon>Hypocreaceae</taxon>
        <taxon>Trichoderma</taxon>
    </lineage>
</organism>
<reference evidence="2 3" key="1">
    <citation type="submission" date="2017-02" db="EMBL/GenBank/DDBJ databases">
        <title>Genomes of Trichoderma spp. with biocontrol activity.</title>
        <authorList>
            <person name="Gardiner D."/>
            <person name="Kazan K."/>
            <person name="Vos C."/>
            <person name="Harvey P."/>
        </authorList>
    </citation>
    <scope>NUCLEOTIDE SEQUENCE [LARGE SCALE GENOMIC DNA]</scope>
    <source>
        <strain evidence="2 3">Tr1</strain>
    </source>
</reference>
<dbReference type="EMBL" id="MTYI01000053">
    <property type="protein sequence ID" value="PNP55431.1"/>
    <property type="molecule type" value="Genomic_DNA"/>
</dbReference>
<feature type="compositionally biased region" description="Low complexity" evidence="1">
    <location>
        <begin position="235"/>
        <end position="263"/>
    </location>
</feature>
<comment type="caution">
    <text evidence="2">The sequence shown here is derived from an EMBL/GenBank/DDBJ whole genome shotgun (WGS) entry which is preliminary data.</text>
</comment>
<protein>
    <submittedName>
        <fullName evidence="2">Uncharacterized protein</fullName>
    </submittedName>
</protein>
<accession>A0A2K0UCC7</accession>
<dbReference type="OrthoDB" id="4900446at2759"/>
<dbReference type="AlphaFoldDB" id="A0A2K0UCC7"/>
<evidence type="ECO:0000313" key="2">
    <source>
        <dbReference type="EMBL" id="PNP55431.1"/>
    </source>
</evidence>
<feature type="region of interest" description="Disordered" evidence="1">
    <location>
        <begin position="227"/>
        <end position="268"/>
    </location>
</feature>
<name>A0A2K0UCC7_TRIHA</name>
<gene>
    <name evidence="2" type="ORF">THARTR1_04261</name>
</gene>
<evidence type="ECO:0000313" key="3">
    <source>
        <dbReference type="Proteomes" id="UP000236290"/>
    </source>
</evidence>
<proteinExistence type="predicted"/>
<sequence>MKIYNSLVATVAAVAFFPLVYGDRVTLNMSQTMMSVEALTSPINDMRYARFLRYSELPRELLLTQVKGMKIAGGTVVNSVGTRACKNPIANVDLSDKLENNVLWGDDVFMFNYLTFEVGDYIRGNLSFDLAVDYSLLADGDLDDDKTRINVELQLLSKVDVLEEEFIEFFMTKNGTGPFSIEWNPEEGRYTAFSILVDIRSPSLSGGNPMIALDNISWEHYKVDRNGVVDDGNDDTTSSVPDTTAVSSATSEPPSSQTETSAPVTTSAPLRATIASSTVAFSSSTRTTEVLTSASSGLAQTSAPALFGVAAAFAAGAAFL</sequence>
<evidence type="ECO:0000256" key="1">
    <source>
        <dbReference type="SAM" id="MobiDB-lite"/>
    </source>
</evidence>
<dbReference type="Proteomes" id="UP000236290">
    <property type="component" value="Unassembled WGS sequence"/>
</dbReference>